<reference evidence="3" key="1">
    <citation type="journal article" date="2021" name="ISME J.">
        <title>Evolutionary origin and ecological implication of a unique nif island in free-living Bradyrhizobium lineages.</title>
        <authorList>
            <person name="Tao J."/>
        </authorList>
    </citation>
    <scope>NUCLEOTIDE SEQUENCE [LARGE SCALE GENOMIC DNA]</scope>
    <source>
        <strain evidence="3">SZCCT0434</strain>
    </source>
</reference>
<evidence type="ECO:0000313" key="3">
    <source>
        <dbReference type="Proteomes" id="UP001315278"/>
    </source>
</evidence>
<proteinExistence type="predicted"/>
<keyword evidence="3" id="KW-1185">Reference proteome</keyword>
<dbReference type="Proteomes" id="UP001315278">
    <property type="component" value="Unassembled WGS sequence"/>
</dbReference>
<dbReference type="EMBL" id="JAFCJH010000001">
    <property type="protein sequence ID" value="MBR0793860.1"/>
    <property type="molecule type" value="Genomic_DNA"/>
</dbReference>
<comment type="caution">
    <text evidence="2">The sequence shown here is derived from an EMBL/GenBank/DDBJ whole genome shotgun (WGS) entry which is preliminary data.</text>
</comment>
<protein>
    <recommendedName>
        <fullName evidence="1">DUF6841 domain-containing protein</fullName>
    </recommendedName>
</protein>
<organism evidence="2 3">
    <name type="scientific">Bradyrhizobium jicamae</name>
    <dbReference type="NCBI Taxonomy" id="280332"/>
    <lineage>
        <taxon>Bacteria</taxon>
        <taxon>Pseudomonadati</taxon>
        <taxon>Pseudomonadota</taxon>
        <taxon>Alphaproteobacteria</taxon>
        <taxon>Hyphomicrobiales</taxon>
        <taxon>Nitrobacteraceae</taxon>
        <taxon>Bradyrhizobium</taxon>
    </lineage>
</organism>
<accession>A0ABS5FAQ1</accession>
<dbReference type="Pfam" id="PF20795">
    <property type="entry name" value="DUF6841"/>
    <property type="match status" value="1"/>
</dbReference>
<gene>
    <name evidence="2" type="ORF">JQ615_00490</name>
</gene>
<dbReference type="SUPFAM" id="SSF54427">
    <property type="entry name" value="NTF2-like"/>
    <property type="match status" value="1"/>
</dbReference>
<dbReference type="InterPro" id="IPR032710">
    <property type="entry name" value="NTF2-like_dom_sf"/>
</dbReference>
<evidence type="ECO:0000313" key="2">
    <source>
        <dbReference type="EMBL" id="MBR0793860.1"/>
    </source>
</evidence>
<sequence>MNSHFDAKRVPHLIEFVLSRLNGNSMTKLGATIRAVIAALFLSGPTGVLHAQTSDPTADSNAIDKLMHDYFEEYSRGDMAAVMRFINVPFVVQGPKGFMAFTTAEEALAWYIRFHDAAVKQGYAKTQWIDFGVRLLGQSYAIAGGTYVRYKADGSELNRSGGTYLLNKVDGVWKIGANIGYPIKDAFKLE</sequence>
<name>A0ABS5FAQ1_9BRAD</name>
<evidence type="ECO:0000259" key="1">
    <source>
        <dbReference type="Pfam" id="PF20795"/>
    </source>
</evidence>
<dbReference type="InterPro" id="IPR049219">
    <property type="entry name" value="DUF6841"/>
</dbReference>
<dbReference type="RefSeq" id="WP_212394046.1">
    <property type="nucleotide sequence ID" value="NZ_JAFCJH010000001.1"/>
</dbReference>
<feature type="domain" description="DUF6841" evidence="1">
    <location>
        <begin position="75"/>
        <end position="175"/>
    </location>
</feature>
<dbReference type="Gene3D" id="3.10.450.50">
    <property type="match status" value="1"/>
</dbReference>